<dbReference type="EMBL" id="KK914398">
    <property type="protein sequence ID" value="KDP37567.1"/>
    <property type="molecule type" value="Genomic_DNA"/>
</dbReference>
<evidence type="ECO:0000313" key="3">
    <source>
        <dbReference type="Proteomes" id="UP000027138"/>
    </source>
</evidence>
<evidence type="ECO:0000313" key="2">
    <source>
        <dbReference type="EMBL" id="KDP37567.1"/>
    </source>
</evidence>
<feature type="compositionally biased region" description="Basic and acidic residues" evidence="1">
    <location>
        <begin position="38"/>
        <end position="53"/>
    </location>
</feature>
<dbReference type="Proteomes" id="UP000027138">
    <property type="component" value="Unassembled WGS sequence"/>
</dbReference>
<accession>A0A067KN45</accession>
<feature type="region of interest" description="Disordered" evidence="1">
    <location>
        <begin position="1"/>
        <end position="68"/>
    </location>
</feature>
<organism evidence="2 3">
    <name type="scientific">Jatropha curcas</name>
    <name type="common">Barbados nut</name>
    <dbReference type="NCBI Taxonomy" id="180498"/>
    <lineage>
        <taxon>Eukaryota</taxon>
        <taxon>Viridiplantae</taxon>
        <taxon>Streptophyta</taxon>
        <taxon>Embryophyta</taxon>
        <taxon>Tracheophyta</taxon>
        <taxon>Spermatophyta</taxon>
        <taxon>Magnoliopsida</taxon>
        <taxon>eudicotyledons</taxon>
        <taxon>Gunneridae</taxon>
        <taxon>Pentapetalae</taxon>
        <taxon>rosids</taxon>
        <taxon>fabids</taxon>
        <taxon>Malpighiales</taxon>
        <taxon>Euphorbiaceae</taxon>
        <taxon>Crotonoideae</taxon>
        <taxon>Jatropheae</taxon>
        <taxon>Jatropha</taxon>
    </lineage>
</organism>
<name>A0A067KN45_JATCU</name>
<dbReference type="AlphaFoldDB" id="A0A067KN45"/>
<protein>
    <submittedName>
        <fullName evidence="2">Uncharacterized protein</fullName>
    </submittedName>
</protein>
<reference evidence="2 3" key="1">
    <citation type="journal article" date="2014" name="PLoS ONE">
        <title>Global Analysis of Gene Expression Profiles in Physic Nut (Jatropha curcas L.) Seedlings Exposed to Salt Stress.</title>
        <authorList>
            <person name="Zhang L."/>
            <person name="Zhang C."/>
            <person name="Wu P."/>
            <person name="Chen Y."/>
            <person name="Li M."/>
            <person name="Jiang H."/>
            <person name="Wu G."/>
        </authorList>
    </citation>
    <scope>NUCLEOTIDE SEQUENCE [LARGE SCALE GENOMIC DNA]</scope>
    <source>
        <strain evidence="3">cv. GZQX0401</strain>
        <tissue evidence="2">Young leaves</tissue>
    </source>
</reference>
<sequence>MLSLQKRKSSNLSPRQKKKEVVMMGITGVHLPDNEGQVDDHNEDVGDASKETNIDMDETQPDTNNPLADNLFEDSIDAEINGMKNSIMVAVDKLAEEYGEASKEF</sequence>
<keyword evidence="3" id="KW-1185">Reference proteome</keyword>
<gene>
    <name evidence="2" type="ORF">JCGZ_08258</name>
</gene>
<proteinExistence type="predicted"/>
<evidence type="ECO:0000256" key="1">
    <source>
        <dbReference type="SAM" id="MobiDB-lite"/>
    </source>
</evidence>